<accession>A0ABR9TCA3</accession>
<dbReference type="InterPro" id="IPR025438">
    <property type="entry name" value="DUF4180"/>
</dbReference>
<proteinExistence type="predicted"/>
<evidence type="ECO:0000313" key="2">
    <source>
        <dbReference type="EMBL" id="MBE8722499.1"/>
    </source>
</evidence>
<dbReference type="RefSeq" id="WP_196938904.1">
    <property type="nucleotide sequence ID" value="NZ_MU158689.1"/>
</dbReference>
<organism evidence="2 3">
    <name type="scientific">Sphingobacterium pedocola</name>
    <dbReference type="NCBI Taxonomy" id="2082722"/>
    <lineage>
        <taxon>Bacteria</taxon>
        <taxon>Pseudomonadati</taxon>
        <taxon>Bacteroidota</taxon>
        <taxon>Sphingobacteriia</taxon>
        <taxon>Sphingobacteriales</taxon>
        <taxon>Sphingobacteriaceae</taxon>
        <taxon>Sphingobacterium</taxon>
    </lineage>
</organism>
<dbReference type="Pfam" id="PF13788">
    <property type="entry name" value="DUF4180"/>
    <property type="match status" value="1"/>
</dbReference>
<evidence type="ECO:0000259" key="1">
    <source>
        <dbReference type="Pfam" id="PF13788"/>
    </source>
</evidence>
<dbReference type="EMBL" id="PSKQ01000024">
    <property type="protein sequence ID" value="MBE8722499.1"/>
    <property type="molecule type" value="Genomic_DNA"/>
</dbReference>
<gene>
    <name evidence="2" type="ORF">C4F40_17370</name>
</gene>
<feature type="domain" description="DUF4180" evidence="1">
    <location>
        <begin position="9"/>
        <end position="115"/>
    </location>
</feature>
<name>A0ABR9TCA3_9SPHI</name>
<dbReference type="Proteomes" id="UP000618319">
    <property type="component" value="Unassembled WGS sequence"/>
</dbReference>
<keyword evidence="3" id="KW-1185">Reference proteome</keyword>
<protein>
    <submittedName>
        <fullName evidence="2">DUF4180 domain-containing protein</fullName>
    </submittedName>
</protein>
<evidence type="ECO:0000313" key="3">
    <source>
        <dbReference type="Proteomes" id="UP000618319"/>
    </source>
</evidence>
<comment type="caution">
    <text evidence="2">The sequence shown here is derived from an EMBL/GenBank/DDBJ whole genome shotgun (WGS) entry which is preliminary data.</text>
</comment>
<sequence>MEIKEHNTNDIRIAEIISDEVLIQDTESALDLLGNVYYQGFDEIILHEENIIPSFFDLKTKIAGDILQKFAQYRMPIGIIGDFSKYQSNSLNEFIYETNKVGYNYFGVSREEALQHFANTGR</sequence>
<reference evidence="2 3" key="1">
    <citation type="submission" date="2018-02" db="EMBL/GenBank/DDBJ databases">
        <title>Sphingobacterium KA21.</title>
        <authorList>
            <person name="Vasarhelyi B.M."/>
            <person name="Deshmukh S."/>
            <person name="Balint B."/>
            <person name="Kukolya J."/>
        </authorList>
    </citation>
    <scope>NUCLEOTIDE SEQUENCE [LARGE SCALE GENOMIC DNA]</scope>
    <source>
        <strain evidence="2 3">Ka21</strain>
    </source>
</reference>